<evidence type="ECO:0000313" key="1">
    <source>
        <dbReference type="EMBL" id="GJT01332.1"/>
    </source>
</evidence>
<name>A0ABQ5AIF0_9ASTR</name>
<comment type="caution">
    <text evidence="1">The sequence shown here is derived from an EMBL/GenBank/DDBJ whole genome shotgun (WGS) entry which is preliminary data.</text>
</comment>
<keyword evidence="2" id="KW-1185">Reference proteome</keyword>
<dbReference type="EMBL" id="BQNB010012263">
    <property type="protein sequence ID" value="GJT01332.1"/>
    <property type="molecule type" value="Genomic_DNA"/>
</dbReference>
<proteinExistence type="predicted"/>
<gene>
    <name evidence="1" type="ORF">Tco_0822501</name>
</gene>
<sequence length="85" mass="9897">MRVREFKAIEFVNSFSLDISFFSNRSRVLDHSRSDRMVTLAFSSVSGRLLRLVEEQYDVFLSRMVLDDGCHKVYDRRQSSALDSA</sequence>
<evidence type="ECO:0000313" key="2">
    <source>
        <dbReference type="Proteomes" id="UP001151760"/>
    </source>
</evidence>
<organism evidence="1 2">
    <name type="scientific">Tanacetum coccineum</name>
    <dbReference type="NCBI Taxonomy" id="301880"/>
    <lineage>
        <taxon>Eukaryota</taxon>
        <taxon>Viridiplantae</taxon>
        <taxon>Streptophyta</taxon>
        <taxon>Embryophyta</taxon>
        <taxon>Tracheophyta</taxon>
        <taxon>Spermatophyta</taxon>
        <taxon>Magnoliopsida</taxon>
        <taxon>eudicotyledons</taxon>
        <taxon>Gunneridae</taxon>
        <taxon>Pentapetalae</taxon>
        <taxon>asterids</taxon>
        <taxon>campanulids</taxon>
        <taxon>Asterales</taxon>
        <taxon>Asteraceae</taxon>
        <taxon>Asteroideae</taxon>
        <taxon>Anthemideae</taxon>
        <taxon>Anthemidinae</taxon>
        <taxon>Tanacetum</taxon>
    </lineage>
</organism>
<protein>
    <submittedName>
        <fullName evidence="1">Uncharacterized protein</fullName>
    </submittedName>
</protein>
<accession>A0ABQ5AIF0</accession>
<dbReference type="Proteomes" id="UP001151760">
    <property type="component" value="Unassembled WGS sequence"/>
</dbReference>
<reference evidence="1" key="1">
    <citation type="journal article" date="2022" name="Int. J. Mol. Sci.">
        <title>Draft Genome of Tanacetum Coccineum: Genomic Comparison of Closely Related Tanacetum-Family Plants.</title>
        <authorList>
            <person name="Yamashiro T."/>
            <person name="Shiraishi A."/>
            <person name="Nakayama K."/>
            <person name="Satake H."/>
        </authorList>
    </citation>
    <scope>NUCLEOTIDE SEQUENCE</scope>
</reference>
<reference evidence="1" key="2">
    <citation type="submission" date="2022-01" db="EMBL/GenBank/DDBJ databases">
        <authorList>
            <person name="Yamashiro T."/>
            <person name="Shiraishi A."/>
            <person name="Satake H."/>
            <person name="Nakayama K."/>
        </authorList>
    </citation>
    <scope>NUCLEOTIDE SEQUENCE</scope>
</reference>